<keyword evidence="4 7" id="KW-0732">Signal</keyword>
<dbReference type="Pfam" id="PF01297">
    <property type="entry name" value="ZnuA"/>
    <property type="match status" value="1"/>
</dbReference>
<dbReference type="Proteomes" id="UP000029994">
    <property type="component" value="Unassembled WGS sequence"/>
</dbReference>
<dbReference type="RefSeq" id="WP_039430421.1">
    <property type="nucleotide sequence ID" value="NZ_CP061845.1"/>
</dbReference>
<dbReference type="InterPro" id="IPR006128">
    <property type="entry name" value="Lipoprotein_PsaA-like"/>
</dbReference>
<dbReference type="PRINTS" id="PR00691">
    <property type="entry name" value="ADHESINB"/>
</dbReference>
<evidence type="ECO:0000256" key="3">
    <source>
        <dbReference type="ARBA" id="ARBA00022448"/>
    </source>
</evidence>
<evidence type="ECO:0000256" key="5">
    <source>
        <dbReference type="ARBA" id="ARBA00022906"/>
    </source>
</evidence>
<keyword evidence="5" id="KW-0864">Zinc transport</keyword>
<organism evidence="8 9">
    <name type="scientific">Vibrio navarrensis</name>
    <dbReference type="NCBI Taxonomy" id="29495"/>
    <lineage>
        <taxon>Bacteria</taxon>
        <taxon>Pseudomonadati</taxon>
        <taxon>Pseudomonadota</taxon>
        <taxon>Gammaproteobacteria</taxon>
        <taxon>Vibrionales</taxon>
        <taxon>Vibrionaceae</taxon>
        <taxon>Vibrio</taxon>
    </lineage>
</organism>
<dbReference type="STRING" id="29495.EA26_18135"/>
<accession>A0A099LNY8</accession>
<dbReference type="InterPro" id="IPR050492">
    <property type="entry name" value="Bact_metal-bind_prot9"/>
</dbReference>
<dbReference type="PANTHER" id="PTHR42953:SF3">
    <property type="entry name" value="HIGH-AFFINITY ZINC UPTAKE SYSTEM PROTEIN ZNUA"/>
    <property type="match status" value="1"/>
</dbReference>
<comment type="caution">
    <text evidence="8">The sequence shown here is derived from an EMBL/GenBank/DDBJ whole genome shotgun (WGS) entry which is preliminary data.</text>
</comment>
<sequence length="308" mass="34148">MRYFPLMRQMAMLCLGLLLIGTATASDKLTIGITLHPYYSYVSTIVQDKAQVLPLVDEGFNAHNYQPQPADLLRLQQMDVIVVNGIGHDDYAIKVLDAAQRSDLAVIYANQNVPLLAAMGASVGGGAKNPHTFVGIATSIQKVYTIAQELAKLDSANGAFYLANARQFAKQMRQMKFQAMQQLSDANVQALKVATTHNAYNYFLQEFGIEVSAVIEPAHGVEPSASQLQETIEKIRRSGINVLFYELEMPNRFVETIERETGVKLYRFSHMTHGAFERDKVQREMAENTATLVEAIRYASRLAAGEPA</sequence>
<evidence type="ECO:0000313" key="8">
    <source>
        <dbReference type="EMBL" id="KGK09141.1"/>
    </source>
</evidence>
<evidence type="ECO:0000256" key="7">
    <source>
        <dbReference type="SAM" id="SignalP"/>
    </source>
</evidence>
<gene>
    <name evidence="8" type="ORF">EA26_18135</name>
</gene>
<reference evidence="8 9" key="1">
    <citation type="submission" date="2014-04" db="EMBL/GenBank/DDBJ databases">
        <title>Genome sequencing of Vibrio navarrensis strains.</title>
        <authorList>
            <person name="Gladney L.M."/>
            <person name="Katz L.S."/>
            <person name="Marino-Ramirez L."/>
            <person name="Jordan I.K."/>
        </authorList>
    </citation>
    <scope>NUCLEOTIDE SEQUENCE [LARGE SCALE GENOMIC DNA]</scope>
    <source>
        <strain evidence="8 9">ATCC 51183</strain>
    </source>
</reference>
<dbReference type="EMBL" id="JMCG01000002">
    <property type="protein sequence ID" value="KGK09141.1"/>
    <property type="molecule type" value="Genomic_DNA"/>
</dbReference>
<dbReference type="AlphaFoldDB" id="A0A099LNY8"/>
<evidence type="ECO:0000313" key="9">
    <source>
        <dbReference type="Proteomes" id="UP000029994"/>
    </source>
</evidence>
<evidence type="ECO:0000256" key="2">
    <source>
        <dbReference type="ARBA" id="ARBA00015915"/>
    </source>
</evidence>
<dbReference type="PANTHER" id="PTHR42953">
    <property type="entry name" value="HIGH-AFFINITY ZINC UPTAKE SYSTEM PROTEIN ZNUA-RELATED"/>
    <property type="match status" value="1"/>
</dbReference>
<dbReference type="GeneID" id="43684999"/>
<dbReference type="GO" id="GO:0006829">
    <property type="term" value="P:zinc ion transport"/>
    <property type="evidence" value="ECO:0007669"/>
    <property type="project" value="UniProtKB-KW"/>
</dbReference>
<keyword evidence="5" id="KW-0406">Ion transport</keyword>
<keyword evidence="3 6" id="KW-0813">Transport</keyword>
<dbReference type="GO" id="GO:0046872">
    <property type="term" value="F:metal ion binding"/>
    <property type="evidence" value="ECO:0007669"/>
    <property type="project" value="InterPro"/>
</dbReference>
<keyword evidence="9" id="KW-1185">Reference proteome</keyword>
<dbReference type="eggNOG" id="COG0803">
    <property type="taxonomic scope" value="Bacteria"/>
</dbReference>
<dbReference type="SUPFAM" id="SSF53807">
    <property type="entry name" value="Helical backbone' metal receptor"/>
    <property type="match status" value="1"/>
</dbReference>
<comment type="similarity">
    <text evidence="1 6">Belongs to the bacterial solute-binding protein 9 family.</text>
</comment>
<evidence type="ECO:0000256" key="4">
    <source>
        <dbReference type="ARBA" id="ARBA00022729"/>
    </source>
</evidence>
<dbReference type="InterPro" id="IPR006129">
    <property type="entry name" value="AdhesinB"/>
</dbReference>
<dbReference type="InterPro" id="IPR006127">
    <property type="entry name" value="ZnuA-like"/>
</dbReference>
<dbReference type="PRINTS" id="PR00690">
    <property type="entry name" value="ADHESNFAMILY"/>
</dbReference>
<keyword evidence="5" id="KW-0862">Zinc</keyword>
<feature type="chain" id="PRO_5001950021" description="High-affinity zinc uptake system protein ZnuA" evidence="7">
    <location>
        <begin position="26"/>
        <end position="308"/>
    </location>
</feature>
<dbReference type="Gene3D" id="3.40.50.1980">
    <property type="entry name" value="Nitrogenase molybdenum iron protein domain"/>
    <property type="match status" value="2"/>
</dbReference>
<proteinExistence type="inferred from homology"/>
<evidence type="ECO:0000256" key="1">
    <source>
        <dbReference type="ARBA" id="ARBA00011028"/>
    </source>
</evidence>
<dbReference type="GO" id="GO:0007155">
    <property type="term" value="P:cell adhesion"/>
    <property type="evidence" value="ECO:0007669"/>
    <property type="project" value="InterPro"/>
</dbReference>
<name>A0A099LNY8_9VIBR</name>
<evidence type="ECO:0000256" key="6">
    <source>
        <dbReference type="RuleBase" id="RU003512"/>
    </source>
</evidence>
<protein>
    <recommendedName>
        <fullName evidence="2">High-affinity zinc uptake system protein ZnuA</fullName>
    </recommendedName>
</protein>
<feature type="signal peptide" evidence="7">
    <location>
        <begin position="1"/>
        <end position="25"/>
    </location>
</feature>